<dbReference type="SUPFAM" id="SSF51735">
    <property type="entry name" value="NAD(P)-binding Rossmann-fold domains"/>
    <property type="match status" value="1"/>
</dbReference>
<dbReference type="GO" id="GO:0016491">
    <property type="term" value="F:oxidoreductase activity"/>
    <property type="evidence" value="ECO:0007669"/>
    <property type="project" value="UniProtKB-KW"/>
</dbReference>
<dbReference type="FunFam" id="3.40.50.720:FF:000137">
    <property type="entry name" value="Hydroxysteroid (17-beta) dehydrogenase 3"/>
    <property type="match status" value="1"/>
</dbReference>
<dbReference type="PANTHER" id="PTHR43899">
    <property type="entry name" value="RH59310P"/>
    <property type="match status" value="1"/>
</dbReference>
<protein>
    <submittedName>
        <fullName evidence="7">17-beta-hydroxysteroid dehydrogenase type 12</fullName>
    </submittedName>
</protein>
<keyword evidence="4" id="KW-0560">Oxidoreductase</keyword>
<organism evidence="7 8">
    <name type="scientific">Oopsacas minuta</name>
    <dbReference type="NCBI Taxonomy" id="111878"/>
    <lineage>
        <taxon>Eukaryota</taxon>
        <taxon>Metazoa</taxon>
        <taxon>Porifera</taxon>
        <taxon>Hexactinellida</taxon>
        <taxon>Hexasterophora</taxon>
        <taxon>Lyssacinosida</taxon>
        <taxon>Leucopsacidae</taxon>
        <taxon>Oopsacas</taxon>
    </lineage>
</organism>
<dbReference type="Gene3D" id="3.40.50.720">
    <property type="entry name" value="NAD(P)-binding Rossmann-like Domain"/>
    <property type="match status" value="1"/>
</dbReference>
<dbReference type="PIRSF" id="PIRSF000126">
    <property type="entry name" value="11-beta-HSD1"/>
    <property type="match status" value="1"/>
</dbReference>
<evidence type="ECO:0000313" key="7">
    <source>
        <dbReference type="EMBL" id="KAI6652875.1"/>
    </source>
</evidence>
<dbReference type="AlphaFoldDB" id="A0AAV7JVW9"/>
<keyword evidence="6" id="KW-0812">Transmembrane</keyword>
<evidence type="ECO:0000313" key="8">
    <source>
        <dbReference type="Proteomes" id="UP001165289"/>
    </source>
</evidence>
<dbReference type="InterPro" id="IPR036291">
    <property type="entry name" value="NAD(P)-bd_dom_sf"/>
</dbReference>
<dbReference type="InterPro" id="IPR002347">
    <property type="entry name" value="SDR_fam"/>
</dbReference>
<keyword evidence="8" id="KW-1185">Reference proteome</keyword>
<dbReference type="PANTHER" id="PTHR43899:SF13">
    <property type="entry name" value="RH59310P"/>
    <property type="match status" value="1"/>
</dbReference>
<comment type="similarity">
    <text evidence="2 5">Belongs to the short-chain dehydrogenases/reductases (SDR) family.</text>
</comment>
<evidence type="ECO:0000256" key="2">
    <source>
        <dbReference type="ARBA" id="ARBA00006484"/>
    </source>
</evidence>
<evidence type="ECO:0000256" key="4">
    <source>
        <dbReference type="ARBA" id="ARBA00023002"/>
    </source>
</evidence>
<reference evidence="7 8" key="1">
    <citation type="journal article" date="2023" name="BMC Biol.">
        <title>The compact genome of the sponge Oopsacas minuta (Hexactinellida) is lacking key metazoan core genes.</title>
        <authorList>
            <person name="Santini S."/>
            <person name="Schenkelaars Q."/>
            <person name="Jourda C."/>
            <person name="Duchesne M."/>
            <person name="Belahbib H."/>
            <person name="Rocher C."/>
            <person name="Selva M."/>
            <person name="Riesgo A."/>
            <person name="Vervoort M."/>
            <person name="Leys S.P."/>
            <person name="Kodjabachian L."/>
            <person name="Le Bivic A."/>
            <person name="Borchiellini C."/>
            <person name="Claverie J.M."/>
            <person name="Renard E."/>
        </authorList>
    </citation>
    <scope>NUCLEOTIDE SEQUENCE [LARGE SCALE GENOMIC DNA]</scope>
    <source>
        <strain evidence="7">SPO-2</strain>
    </source>
</reference>
<accession>A0AAV7JVW9</accession>
<evidence type="ECO:0000256" key="3">
    <source>
        <dbReference type="ARBA" id="ARBA00022857"/>
    </source>
</evidence>
<gene>
    <name evidence="7" type="ORF">LOD99_4261</name>
</gene>
<dbReference type="PRINTS" id="PR00080">
    <property type="entry name" value="SDRFAMILY"/>
</dbReference>
<feature type="transmembrane region" description="Helical" evidence="6">
    <location>
        <begin position="6"/>
        <end position="33"/>
    </location>
</feature>
<keyword evidence="6" id="KW-0472">Membrane</keyword>
<evidence type="ECO:0000256" key="5">
    <source>
        <dbReference type="RuleBase" id="RU000363"/>
    </source>
</evidence>
<keyword evidence="6" id="KW-1133">Transmembrane helix</keyword>
<dbReference type="GO" id="GO:0005783">
    <property type="term" value="C:endoplasmic reticulum"/>
    <property type="evidence" value="ECO:0007669"/>
    <property type="project" value="UniProtKB-SubCell"/>
</dbReference>
<proteinExistence type="inferred from homology"/>
<dbReference type="Proteomes" id="UP001165289">
    <property type="component" value="Unassembled WGS sequence"/>
</dbReference>
<dbReference type="PRINTS" id="PR00081">
    <property type="entry name" value="GDHRDH"/>
</dbReference>
<dbReference type="InterPro" id="IPR051019">
    <property type="entry name" value="VLCFA-Steroid_DH"/>
</dbReference>
<sequence>MITEFVFLVGVILIAKFVLCGLLSLVYCFYVFFLSKTIDFKKYGKWAVVTGATDGIGKAYAKQLAKRGMSIVLVSRTLSKLEAGAAELRDKYNVETKVIAADFSKSDIYDMLTSELAGLEIGVLVNNVGMSYDHPEYFHEISKDVLEGLINVNTLSVAEMTRIVLPRMLECEKGIIINIGSLAGEDPVPLLAEYSATKAFVSFFTRCIQYEYRNKKSIIIQYIPPGIVSTKLSKMRPGFFSPDSGSYVNSALRSVGKLPVTPGCFAHEIQVFLTGLLPKLVIANLTEKATLSIRARALKKKEKPKVQ</sequence>
<dbReference type="EMBL" id="JAKMXF010000297">
    <property type="protein sequence ID" value="KAI6652875.1"/>
    <property type="molecule type" value="Genomic_DNA"/>
</dbReference>
<evidence type="ECO:0000256" key="1">
    <source>
        <dbReference type="ARBA" id="ARBA00004240"/>
    </source>
</evidence>
<dbReference type="CDD" id="cd05356">
    <property type="entry name" value="17beta-HSD1_like_SDR_c"/>
    <property type="match status" value="1"/>
</dbReference>
<dbReference type="Pfam" id="PF00106">
    <property type="entry name" value="adh_short"/>
    <property type="match status" value="1"/>
</dbReference>
<keyword evidence="3" id="KW-0521">NADP</keyword>
<comment type="subcellular location">
    <subcellularLocation>
        <location evidence="1">Endoplasmic reticulum</location>
    </subcellularLocation>
</comment>
<comment type="caution">
    <text evidence="7">The sequence shown here is derived from an EMBL/GenBank/DDBJ whole genome shotgun (WGS) entry which is preliminary data.</text>
</comment>
<evidence type="ECO:0000256" key="6">
    <source>
        <dbReference type="SAM" id="Phobius"/>
    </source>
</evidence>
<dbReference type="PROSITE" id="PS00061">
    <property type="entry name" value="ADH_SHORT"/>
    <property type="match status" value="1"/>
</dbReference>
<name>A0AAV7JVW9_9METZ</name>
<dbReference type="InterPro" id="IPR020904">
    <property type="entry name" value="Sc_DH/Rdtase_CS"/>
</dbReference>